<dbReference type="InterPro" id="IPR051400">
    <property type="entry name" value="HAD-like_hydrolase"/>
</dbReference>
<proteinExistence type="predicted"/>
<dbReference type="GO" id="GO:0016791">
    <property type="term" value="F:phosphatase activity"/>
    <property type="evidence" value="ECO:0007669"/>
    <property type="project" value="TreeGrafter"/>
</dbReference>
<dbReference type="Gene3D" id="1.10.150.520">
    <property type="match status" value="1"/>
</dbReference>
<organism evidence="5 6">
    <name type="scientific">Prochlorococcus marinus (strain MIT 9515)</name>
    <dbReference type="NCBI Taxonomy" id="167542"/>
    <lineage>
        <taxon>Bacteria</taxon>
        <taxon>Bacillati</taxon>
        <taxon>Cyanobacteriota</taxon>
        <taxon>Cyanophyceae</taxon>
        <taxon>Synechococcales</taxon>
        <taxon>Prochlorococcaceae</taxon>
        <taxon>Prochlorococcus</taxon>
    </lineage>
</organism>
<dbReference type="GeneID" id="60200938"/>
<protein>
    <submittedName>
        <fullName evidence="5">Uncharacterized protein</fullName>
    </submittedName>
</protein>
<evidence type="ECO:0000256" key="4">
    <source>
        <dbReference type="ARBA" id="ARBA00022842"/>
    </source>
</evidence>
<name>A2BXV2_PROM5</name>
<comment type="cofactor">
    <cofactor evidence="1">
        <name>Mg(2+)</name>
        <dbReference type="ChEBI" id="CHEBI:18420"/>
    </cofactor>
</comment>
<gene>
    <name evidence="5" type="ordered locus">P9515_14061</name>
</gene>
<dbReference type="InterPro" id="IPR006439">
    <property type="entry name" value="HAD-SF_hydro_IA"/>
</dbReference>
<dbReference type="eggNOG" id="COG1011">
    <property type="taxonomic scope" value="Bacteria"/>
</dbReference>
<dbReference type="STRING" id="167542.P9515_14061"/>
<reference evidence="5 6" key="1">
    <citation type="journal article" date="2007" name="PLoS Genet.">
        <title>Patterns and implications of gene gain and loss in the evolution of Prochlorococcus.</title>
        <authorList>
            <person name="Kettler G.C."/>
            <person name="Martiny A.C."/>
            <person name="Huang K."/>
            <person name="Zucker J."/>
            <person name="Coleman M.L."/>
            <person name="Rodrigue S."/>
            <person name="Chen F."/>
            <person name="Lapidus A."/>
            <person name="Ferriera S."/>
            <person name="Johnson J."/>
            <person name="Steglich C."/>
            <person name="Church G.M."/>
            <person name="Richardson P."/>
            <person name="Chisholm S.W."/>
        </authorList>
    </citation>
    <scope>NUCLEOTIDE SEQUENCE [LARGE SCALE GENOMIC DNA]</scope>
    <source>
        <strain evidence="5 6">MIT 9515</strain>
    </source>
</reference>
<dbReference type="InterPro" id="IPR036412">
    <property type="entry name" value="HAD-like_sf"/>
</dbReference>
<dbReference type="GO" id="GO:0044281">
    <property type="term" value="P:small molecule metabolic process"/>
    <property type="evidence" value="ECO:0007669"/>
    <property type="project" value="UniProtKB-ARBA"/>
</dbReference>
<dbReference type="SUPFAM" id="SSF56784">
    <property type="entry name" value="HAD-like"/>
    <property type="match status" value="1"/>
</dbReference>
<evidence type="ECO:0000256" key="3">
    <source>
        <dbReference type="ARBA" id="ARBA00022801"/>
    </source>
</evidence>
<dbReference type="RefSeq" id="WP_011820710.1">
    <property type="nucleotide sequence ID" value="NC_008817.1"/>
</dbReference>
<dbReference type="OrthoDB" id="9809962at2"/>
<dbReference type="PRINTS" id="PR00413">
    <property type="entry name" value="HADHALOGNASE"/>
</dbReference>
<keyword evidence="3" id="KW-0378">Hydrolase</keyword>
<sequence length="248" mass="28798">MTLKLINDQKFKRLPKAIIFDTDNTLYSYAPANELALKSVFTKAEILLDINRNLFEEKFKEARIEIKKRISNQASSHSRLLYIQRTIELLGFKTQLLLTLDLEQTYWRTFLQSCNLFPNVRELLDKLNNLNIQTAIITDLNSQIQFRKIIFFGLEQYFDYVVTSEEAGSDKPSKAPFELALKKLDLLPNECWMIGDNLNADIIGGKNCGLTTLYKYESKDESKIYKIIPDASFNDYSKILNLIKKMKV</sequence>
<evidence type="ECO:0000256" key="1">
    <source>
        <dbReference type="ARBA" id="ARBA00001946"/>
    </source>
</evidence>
<dbReference type="PANTHER" id="PTHR46470">
    <property type="entry name" value="N-ACYLNEURAMINATE-9-PHOSPHATASE"/>
    <property type="match status" value="1"/>
</dbReference>
<keyword evidence="4" id="KW-0460">Magnesium</keyword>
<dbReference type="Gene3D" id="3.40.50.1000">
    <property type="entry name" value="HAD superfamily/HAD-like"/>
    <property type="match status" value="1"/>
</dbReference>
<dbReference type="AlphaFoldDB" id="A2BXV2"/>
<dbReference type="Pfam" id="PF00702">
    <property type="entry name" value="Hydrolase"/>
    <property type="match status" value="1"/>
</dbReference>
<dbReference type="HOGENOM" id="CLU_045011_8_3_3"/>
<evidence type="ECO:0000313" key="5">
    <source>
        <dbReference type="EMBL" id="ABM72613.1"/>
    </source>
</evidence>
<dbReference type="NCBIfam" id="TIGR01549">
    <property type="entry name" value="HAD-SF-IA-v1"/>
    <property type="match status" value="1"/>
</dbReference>
<keyword evidence="2" id="KW-0479">Metal-binding</keyword>
<dbReference type="SFLD" id="SFLDG01129">
    <property type="entry name" value="C1.5:_HAD__Beta-PGM__Phosphata"/>
    <property type="match status" value="1"/>
</dbReference>
<dbReference type="InterPro" id="IPR023214">
    <property type="entry name" value="HAD_sf"/>
</dbReference>
<dbReference type="SFLD" id="SFLDS00003">
    <property type="entry name" value="Haloacid_Dehalogenase"/>
    <property type="match status" value="1"/>
</dbReference>
<accession>A2BXV2</accession>
<dbReference type="Proteomes" id="UP000001589">
    <property type="component" value="Chromosome"/>
</dbReference>
<evidence type="ECO:0000256" key="2">
    <source>
        <dbReference type="ARBA" id="ARBA00022723"/>
    </source>
</evidence>
<dbReference type="KEGG" id="pmc:P9515_14061"/>
<dbReference type="GO" id="GO:0046872">
    <property type="term" value="F:metal ion binding"/>
    <property type="evidence" value="ECO:0007669"/>
    <property type="project" value="UniProtKB-KW"/>
</dbReference>
<evidence type="ECO:0000313" key="6">
    <source>
        <dbReference type="Proteomes" id="UP000001589"/>
    </source>
</evidence>
<dbReference type="EMBL" id="CP000552">
    <property type="protein sequence ID" value="ABM72613.1"/>
    <property type="molecule type" value="Genomic_DNA"/>
</dbReference>
<dbReference type="PANTHER" id="PTHR46470:SF2">
    <property type="entry name" value="GLYCERALDEHYDE 3-PHOSPHATE PHOSPHATASE"/>
    <property type="match status" value="1"/>
</dbReference>